<keyword evidence="8" id="KW-0333">Golgi apparatus</keyword>
<dbReference type="OrthoDB" id="6086505at2759"/>
<sequence>MKVYASIVFHQQYCPAAQFLMKVDDDVVVHLDRMIDLWKRGDGAGRSMFCQIWTKSRPRRDPRNKW</sequence>
<keyword evidence="4" id="KW-0808">Transferase</keyword>
<keyword evidence="11" id="KW-1185">Reference proteome</keyword>
<evidence type="ECO:0000256" key="9">
    <source>
        <dbReference type="ARBA" id="ARBA00023136"/>
    </source>
</evidence>
<comment type="subcellular location">
    <subcellularLocation>
        <location evidence="1">Golgi apparatus membrane</location>
        <topology evidence="1">Single-pass type II membrane protein</topology>
    </subcellularLocation>
</comment>
<evidence type="ECO:0000256" key="4">
    <source>
        <dbReference type="ARBA" id="ARBA00022679"/>
    </source>
</evidence>
<evidence type="ECO:0000256" key="2">
    <source>
        <dbReference type="ARBA" id="ARBA00008661"/>
    </source>
</evidence>
<protein>
    <recommendedName>
        <fullName evidence="12">Hexosyltransferase</fullName>
    </recommendedName>
</protein>
<accession>A0A3P6SUI6</accession>
<dbReference type="GO" id="GO:0000139">
    <property type="term" value="C:Golgi membrane"/>
    <property type="evidence" value="ECO:0007669"/>
    <property type="project" value="UniProtKB-SubCell"/>
</dbReference>
<proteinExistence type="inferred from homology"/>
<keyword evidence="7" id="KW-1133">Transmembrane helix</keyword>
<evidence type="ECO:0000256" key="1">
    <source>
        <dbReference type="ARBA" id="ARBA00004323"/>
    </source>
</evidence>
<dbReference type="GO" id="GO:0016758">
    <property type="term" value="F:hexosyltransferase activity"/>
    <property type="evidence" value="ECO:0007669"/>
    <property type="project" value="InterPro"/>
</dbReference>
<evidence type="ECO:0008006" key="12">
    <source>
        <dbReference type="Google" id="ProtNLM"/>
    </source>
</evidence>
<keyword evidence="5" id="KW-0812">Transmembrane</keyword>
<reference evidence="10 11" key="1">
    <citation type="submission" date="2018-11" db="EMBL/GenBank/DDBJ databases">
        <authorList>
            <consortium name="Pathogen Informatics"/>
        </authorList>
    </citation>
    <scope>NUCLEOTIDE SEQUENCE [LARGE SCALE GENOMIC DNA]</scope>
</reference>
<evidence type="ECO:0000256" key="5">
    <source>
        <dbReference type="ARBA" id="ARBA00022692"/>
    </source>
</evidence>
<dbReference type="Proteomes" id="UP000271889">
    <property type="component" value="Unassembled WGS sequence"/>
</dbReference>
<evidence type="ECO:0000256" key="7">
    <source>
        <dbReference type="ARBA" id="ARBA00022989"/>
    </source>
</evidence>
<organism evidence="10 11">
    <name type="scientific">Cylicostephanus goldi</name>
    <name type="common">Nematode worm</name>
    <dbReference type="NCBI Taxonomy" id="71465"/>
    <lineage>
        <taxon>Eukaryota</taxon>
        <taxon>Metazoa</taxon>
        <taxon>Ecdysozoa</taxon>
        <taxon>Nematoda</taxon>
        <taxon>Chromadorea</taxon>
        <taxon>Rhabditida</taxon>
        <taxon>Rhabditina</taxon>
        <taxon>Rhabditomorpha</taxon>
        <taxon>Strongyloidea</taxon>
        <taxon>Strongylidae</taxon>
        <taxon>Cylicostephanus</taxon>
    </lineage>
</organism>
<evidence type="ECO:0000256" key="3">
    <source>
        <dbReference type="ARBA" id="ARBA00022676"/>
    </source>
</evidence>
<name>A0A3P6SUI6_CYLGO</name>
<dbReference type="EMBL" id="UYRV01010204">
    <property type="protein sequence ID" value="VDK57248.1"/>
    <property type="molecule type" value="Genomic_DNA"/>
</dbReference>
<keyword evidence="6" id="KW-0735">Signal-anchor</keyword>
<evidence type="ECO:0000256" key="8">
    <source>
        <dbReference type="ARBA" id="ARBA00023034"/>
    </source>
</evidence>
<dbReference type="Pfam" id="PF01762">
    <property type="entry name" value="Galactosyl_T"/>
    <property type="match status" value="1"/>
</dbReference>
<dbReference type="InterPro" id="IPR002659">
    <property type="entry name" value="Glyco_trans_31"/>
</dbReference>
<evidence type="ECO:0000256" key="6">
    <source>
        <dbReference type="ARBA" id="ARBA00022968"/>
    </source>
</evidence>
<keyword evidence="3" id="KW-0328">Glycosyltransferase</keyword>
<dbReference type="AlphaFoldDB" id="A0A3P6SUI6"/>
<evidence type="ECO:0000313" key="10">
    <source>
        <dbReference type="EMBL" id="VDK57248.1"/>
    </source>
</evidence>
<keyword evidence="9" id="KW-0472">Membrane</keyword>
<gene>
    <name evidence="10" type="ORF">CGOC_LOCUS3915</name>
</gene>
<evidence type="ECO:0000313" key="11">
    <source>
        <dbReference type="Proteomes" id="UP000271889"/>
    </source>
</evidence>
<comment type="similarity">
    <text evidence="2">Belongs to the glycosyltransferase 31 family.</text>
</comment>